<feature type="region of interest" description="Disordered" evidence="1">
    <location>
        <begin position="25"/>
        <end position="205"/>
    </location>
</feature>
<sequence length="735" mass="82856">MAYDIGNQFRHLGITDRSDDSVAQFNDKDHALDSTTTEHHRFPSSIERQAKETRRVSLPADVHQRRSKFSSWVQHNLPTPPSSRNNSNGSQHSNRSKARPSSSSSSSTVSDHSTPTYVPSPTSSPTLTHSPPPPVPPHLHPVVPPRSSSLPFDPAITSRSSPPPLATNEDDYQHHDEDTPNIPHHQRSSSTCSSSSTISNNNKKKRFTLPRVRLCQSEKCCKRKHREVADPPEPPPQLLVTALHHCNQEKINKRKSASQNNLDDQEQQQQQQQKVQQPVVSSPPPCYDNQEPPLALTKEGTSHLSSAELPPHSASYQRRRRSSCPSKYSANITVQESVMLQSFCSPVHSPHITSSLQQKRRRSRTPTTPSVPSPAPSPSTSSVSIQQQDVYDQDNQCLLSFSSMKPRSRPLKRRTSGKKEKKAFRVWHDSLVDALKESQPEDTLSSSNRASSTSSMEQQSALSKEKRERNALTRKFILSEFYLTEVTFWNQLYYSKVMFGDPLQKSLERQSPFSRSSDMDMFSNLPDLMQCSSQLIRAMTPFLDQPASSALPSLSPSSSISTSTVSPKTPDTFDFNQRPASYTQPTSSPSSSTVSLASSTKRSLPVHLNADTRTLPSPNDQLMLGKELCLMASQFVVFLRCALDYRHNRKRLDHRAQHNKGYAVYQEKLALRRETNQFYVHDYLIIPIQRITRYGLLLADLQKHTERHHPDYHWLGRARMILTALAVAMNKAQQK</sequence>
<feature type="region of interest" description="Disordered" evidence="1">
    <location>
        <begin position="349"/>
        <end position="386"/>
    </location>
</feature>
<dbReference type="PANTHER" id="PTHR45818:SF3">
    <property type="entry name" value="PROTEIN VAV"/>
    <property type="match status" value="1"/>
</dbReference>
<dbReference type="InterPro" id="IPR000219">
    <property type="entry name" value="DH_dom"/>
</dbReference>
<dbReference type="AlphaFoldDB" id="A0A168PQZ4"/>
<dbReference type="Proteomes" id="UP000078561">
    <property type="component" value="Unassembled WGS sequence"/>
</dbReference>
<feature type="compositionally biased region" description="Polar residues" evidence="1">
    <location>
        <begin position="69"/>
        <end position="92"/>
    </location>
</feature>
<dbReference type="OrthoDB" id="660555at2759"/>
<dbReference type="InParanoid" id="A0A168PQZ4"/>
<feature type="region of interest" description="Disordered" evidence="1">
    <location>
        <begin position="402"/>
        <end position="422"/>
    </location>
</feature>
<feature type="compositionally biased region" description="Basic residues" evidence="1">
    <location>
        <begin position="406"/>
        <end position="422"/>
    </location>
</feature>
<feature type="compositionally biased region" description="Low complexity" evidence="1">
    <location>
        <begin position="267"/>
        <end position="280"/>
    </location>
</feature>
<feature type="compositionally biased region" description="Low complexity" evidence="1">
    <location>
        <begin position="581"/>
        <end position="598"/>
    </location>
</feature>
<dbReference type="GO" id="GO:0005737">
    <property type="term" value="C:cytoplasm"/>
    <property type="evidence" value="ECO:0007669"/>
    <property type="project" value="TreeGrafter"/>
</dbReference>
<name>A0A168PQZ4_ABSGL</name>
<dbReference type="SMART" id="SM00325">
    <property type="entry name" value="RhoGEF"/>
    <property type="match status" value="1"/>
</dbReference>
<evidence type="ECO:0000259" key="2">
    <source>
        <dbReference type="PROSITE" id="PS50010"/>
    </source>
</evidence>
<feature type="region of interest" description="Disordered" evidence="1">
    <location>
        <begin position="550"/>
        <end position="598"/>
    </location>
</feature>
<dbReference type="PROSITE" id="PS50010">
    <property type="entry name" value="DH_2"/>
    <property type="match status" value="1"/>
</dbReference>
<dbReference type="PANTHER" id="PTHR45818">
    <property type="entry name" value="PROTEIN VAV"/>
    <property type="match status" value="1"/>
</dbReference>
<reference evidence="3" key="1">
    <citation type="submission" date="2016-04" db="EMBL/GenBank/DDBJ databases">
        <authorList>
            <person name="Evans L.H."/>
            <person name="Alamgir A."/>
            <person name="Owens N."/>
            <person name="Weber N.D."/>
            <person name="Virtaneva K."/>
            <person name="Barbian K."/>
            <person name="Babar A."/>
            <person name="Rosenke K."/>
        </authorList>
    </citation>
    <scope>NUCLEOTIDE SEQUENCE [LARGE SCALE GENOMIC DNA]</scope>
    <source>
        <strain evidence="3">CBS 101.48</strain>
    </source>
</reference>
<feature type="compositionally biased region" description="Low complexity" evidence="1">
    <location>
        <begin position="445"/>
        <end position="455"/>
    </location>
</feature>
<feature type="domain" description="DH" evidence="2">
    <location>
        <begin position="473"/>
        <end position="732"/>
    </location>
</feature>
<dbReference type="SUPFAM" id="SSF48065">
    <property type="entry name" value="DBL homology domain (DH-domain)"/>
    <property type="match status" value="1"/>
</dbReference>
<feature type="compositionally biased region" description="Pro residues" evidence="1">
    <location>
        <begin position="130"/>
        <end position="144"/>
    </location>
</feature>
<dbReference type="EMBL" id="LT554016">
    <property type="protein sequence ID" value="SAM02822.1"/>
    <property type="molecule type" value="Genomic_DNA"/>
</dbReference>
<accession>A0A168PQZ4</accession>
<dbReference type="GO" id="GO:0005085">
    <property type="term" value="F:guanyl-nucleotide exchange factor activity"/>
    <property type="evidence" value="ECO:0007669"/>
    <property type="project" value="InterPro"/>
</dbReference>
<evidence type="ECO:0000313" key="4">
    <source>
        <dbReference type="Proteomes" id="UP000078561"/>
    </source>
</evidence>
<feature type="compositionally biased region" description="Low complexity" evidence="1">
    <location>
        <begin position="99"/>
        <end position="129"/>
    </location>
</feature>
<feature type="region of interest" description="Disordered" evidence="1">
    <location>
        <begin position="252"/>
        <end position="322"/>
    </location>
</feature>
<keyword evidence="4" id="KW-1185">Reference proteome</keyword>
<feature type="compositionally biased region" description="Low complexity" evidence="1">
    <location>
        <begin position="550"/>
        <end position="567"/>
    </location>
</feature>
<dbReference type="OMA" id="MPRIDED"/>
<dbReference type="Gene3D" id="1.20.900.10">
    <property type="entry name" value="Dbl homology (DH) domain"/>
    <property type="match status" value="1"/>
</dbReference>
<dbReference type="InterPro" id="IPR035899">
    <property type="entry name" value="DBL_dom_sf"/>
</dbReference>
<protein>
    <recommendedName>
        <fullName evidence="2">DH domain-containing protein</fullName>
    </recommendedName>
</protein>
<organism evidence="3">
    <name type="scientific">Absidia glauca</name>
    <name type="common">Pin mould</name>
    <dbReference type="NCBI Taxonomy" id="4829"/>
    <lineage>
        <taxon>Eukaryota</taxon>
        <taxon>Fungi</taxon>
        <taxon>Fungi incertae sedis</taxon>
        <taxon>Mucoromycota</taxon>
        <taxon>Mucoromycotina</taxon>
        <taxon>Mucoromycetes</taxon>
        <taxon>Mucorales</taxon>
        <taxon>Cunninghamellaceae</taxon>
        <taxon>Absidia</taxon>
    </lineage>
</organism>
<feature type="region of interest" description="Disordered" evidence="1">
    <location>
        <begin position="437"/>
        <end position="466"/>
    </location>
</feature>
<evidence type="ECO:0000256" key="1">
    <source>
        <dbReference type="SAM" id="MobiDB-lite"/>
    </source>
</evidence>
<proteinExistence type="predicted"/>
<evidence type="ECO:0000313" key="3">
    <source>
        <dbReference type="EMBL" id="SAM02822.1"/>
    </source>
</evidence>
<dbReference type="Pfam" id="PF00621">
    <property type="entry name" value="RhoGEF"/>
    <property type="match status" value="1"/>
</dbReference>
<dbReference type="STRING" id="4829.A0A168PQZ4"/>
<gene>
    <name evidence="3" type="primary">ABSGL_08638.1 scaffold 10421</name>
</gene>
<feature type="compositionally biased region" description="Basic and acidic residues" evidence="1">
    <location>
        <begin position="25"/>
        <end position="41"/>
    </location>
</feature>
<feature type="compositionally biased region" description="Low complexity" evidence="1">
    <location>
        <begin position="188"/>
        <end position="201"/>
    </location>
</feature>